<keyword evidence="3" id="KW-1185">Reference proteome</keyword>
<reference evidence="2 3" key="1">
    <citation type="journal article" date="2005" name="Nature">
        <title>The genome sequence of the rice blast fungus Magnaporthe grisea.</title>
        <authorList>
            <person name="Dean R.A."/>
            <person name="Talbot N.J."/>
            <person name="Ebbole D.J."/>
            <person name="Farman M.L."/>
            <person name="Mitchell T.K."/>
            <person name="Orbach M.J."/>
            <person name="Thon M."/>
            <person name="Kulkarni R."/>
            <person name="Xu J.R."/>
            <person name="Pan H."/>
            <person name="Read N.D."/>
            <person name="Lee Y.H."/>
            <person name="Carbone I."/>
            <person name="Brown D."/>
            <person name="Oh Y.Y."/>
            <person name="Donofrio N."/>
            <person name="Jeong J.S."/>
            <person name="Soanes D.M."/>
            <person name="Djonovic S."/>
            <person name="Kolomiets E."/>
            <person name="Rehmeyer C."/>
            <person name="Li W."/>
            <person name="Harding M."/>
            <person name="Kim S."/>
            <person name="Lebrun M.H."/>
            <person name="Bohnert H."/>
            <person name="Coughlan S."/>
            <person name="Butler J."/>
            <person name="Calvo S."/>
            <person name="Ma L.J."/>
            <person name="Nicol R."/>
            <person name="Purcell S."/>
            <person name="Nusbaum C."/>
            <person name="Galagan J.E."/>
            <person name="Birren B.W."/>
        </authorList>
    </citation>
    <scope>NUCLEOTIDE SEQUENCE [LARGE SCALE GENOMIC DNA]</scope>
    <source>
        <strain evidence="3">70-15 / ATCC MYA-4617 / FGSC 8958</strain>
    </source>
</reference>
<evidence type="ECO:0000313" key="3">
    <source>
        <dbReference type="Proteomes" id="UP000009058"/>
    </source>
</evidence>
<organism evidence="2 3">
    <name type="scientific">Pyricularia oryzae (strain 70-15 / ATCC MYA-4617 / FGSC 8958)</name>
    <name type="common">Rice blast fungus</name>
    <name type="synonym">Magnaporthe oryzae</name>
    <dbReference type="NCBI Taxonomy" id="242507"/>
    <lineage>
        <taxon>Eukaryota</taxon>
        <taxon>Fungi</taxon>
        <taxon>Dikarya</taxon>
        <taxon>Ascomycota</taxon>
        <taxon>Pezizomycotina</taxon>
        <taxon>Sordariomycetes</taxon>
        <taxon>Sordariomycetidae</taxon>
        <taxon>Magnaporthales</taxon>
        <taxon>Pyriculariaceae</taxon>
        <taxon>Pyricularia</taxon>
    </lineage>
</organism>
<accession>G4NJ71</accession>
<dbReference type="EMBL" id="CM001237">
    <property type="protein sequence ID" value="EHA46287.1"/>
    <property type="molecule type" value="Genomic_DNA"/>
</dbReference>
<feature type="transmembrane region" description="Helical" evidence="1">
    <location>
        <begin position="15"/>
        <end position="34"/>
    </location>
</feature>
<dbReference type="VEuPathDB" id="FungiDB:MGG_17980"/>
<keyword evidence="1" id="KW-0812">Transmembrane</keyword>
<dbReference type="RefSeq" id="XP_003721030.1">
    <property type="nucleotide sequence ID" value="XM_003720982.1"/>
</dbReference>
<dbReference type="AlphaFoldDB" id="G4NJ71"/>
<dbReference type="HOGENOM" id="CLU_2904658_0_0_1"/>
<dbReference type="InParanoid" id="G4NJ71"/>
<dbReference type="KEGG" id="mgr:MGG_17980"/>
<keyword evidence="1" id="KW-0472">Membrane</keyword>
<protein>
    <submittedName>
        <fullName evidence="2">Uncharacterized protein</fullName>
    </submittedName>
</protein>
<evidence type="ECO:0000313" key="2">
    <source>
        <dbReference type="EMBL" id="EHA46287.1"/>
    </source>
</evidence>
<dbReference type="GeneID" id="12984866"/>
<evidence type="ECO:0000256" key="1">
    <source>
        <dbReference type="SAM" id="Phobius"/>
    </source>
</evidence>
<name>G4NJ71_PYRO7</name>
<dbReference type="Proteomes" id="UP000009058">
    <property type="component" value="Chromosome 7"/>
</dbReference>
<reference key="2">
    <citation type="submission" date="2011-05" db="EMBL/GenBank/DDBJ databases">
        <title>The Genome Sequence of Magnaporthe oryzae 70-15.</title>
        <authorList>
            <consortium name="The Broad Institute Genome Sequencing Platform"/>
            <person name="Ma L.-J."/>
            <person name="Dead R."/>
            <person name="Young S.K."/>
            <person name="Zeng Q."/>
            <person name="Gargeya S."/>
            <person name="Fitzgerald M."/>
            <person name="Haas B."/>
            <person name="Abouelleil A."/>
            <person name="Alvarado L."/>
            <person name="Arachchi H.M."/>
            <person name="Berlin A."/>
            <person name="Brown A."/>
            <person name="Chapman S.B."/>
            <person name="Chen Z."/>
            <person name="Dunbar C."/>
            <person name="Freedman E."/>
            <person name="Gearin G."/>
            <person name="Gellesch M."/>
            <person name="Goldberg J."/>
            <person name="Griggs A."/>
            <person name="Gujja S."/>
            <person name="Heiman D."/>
            <person name="Howarth C."/>
            <person name="Larson L."/>
            <person name="Lui A."/>
            <person name="MacDonald P.J.P."/>
            <person name="Mehta T."/>
            <person name="Montmayeur A."/>
            <person name="Murphy C."/>
            <person name="Neiman D."/>
            <person name="Pearson M."/>
            <person name="Priest M."/>
            <person name="Roberts A."/>
            <person name="Saif S."/>
            <person name="Shea T."/>
            <person name="Shenoy N."/>
            <person name="Sisk P."/>
            <person name="Stolte C."/>
            <person name="Sykes S."/>
            <person name="Yandava C."/>
            <person name="Wortman J."/>
            <person name="Nusbaum C."/>
            <person name="Birren B."/>
        </authorList>
    </citation>
    <scope>NUCLEOTIDE SEQUENCE</scope>
    <source>
        <strain>70-15</strain>
    </source>
</reference>
<keyword evidence="1" id="KW-1133">Transmembrane helix</keyword>
<proteinExistence type="predicted"/>
<gene>
    <name evidence="2" type="ORF">MGG_17980</name>
</gene>
<sequence length="62" mass="6823">MLAVSLPTSLSSQDTLQGIIIVVSAIYLPIMASCRYNGINGSSPSFPKRKQFSEWLYSSRVL</sequence>